<evidence type="ECO:0000256" key="1">
    <source>
        <dbReference type="SAM" id="MobiDB-lite"/>
    </source>
</evidence>
<evidence type="ECO:0000313" key="2">
    <source>
        <dbReference type="EMBL" id="AWV91449.1"/>
    </source>
</evidence>
<dbReference type="EMBL" id="CP030032">
    <property type="protein sequence ID" value="AWV91449.1"/>
    <property type="molecule type" value="Genomic_DNA"/>
</dbReference>
<dbReference type="RefSeq" id="WP_111337715.1">
    <property type="nucleotide sequence ID" value="NZ_CP030032.1"/>
</dbReference>
<feature type="region of interest" description="Disordered" evidence="1">
    <location>
        <begin position="1"/>
        <end position="51"/>
    </location>
</feature>
<dbReference type="InterPro" id="IPR014995">
    <property type="entry name" value="DUF1844"/>
</dbReference>
<organism evidence="2 3">
    <name type="scientific">Bradymonas sediminis</name>
    <dbReference type="NCBI Taxonomy" id="1548548"/>
    <lineage>
        <taxon>Bacteria</taxon>
        <taxon>Deltaproteobacteria</taxon>
        <taxon>Bradymonadales</taxon>
        <taxon>Bradymonadaceae</taxon>
        <taxon>Bradymonas</taxon>
    </lineage>
</organism>
<protein>
    <submittedName>
        <fullName evidence="2">Uncharacterized protein</fullName>
    </submittedName>
</protein>
<accession>A0A2Z4FR18</accession>
<reference evidence="2 3" key="1">
    <citation type="submission" date="2018-06" db="EMBL/GenBank/DDBJ databases">
        <title>Lujinxingia sediminis gen. nov. sp. nov., a new facultative anaerobic member of the class Deltaproteobacteria, and proposal of Lujinxingaceae fam. nov.</title>
        <authorList>
            <person name="Guo L.-Y."/>
            <person name="Li C.-M."/>
            <person name="Wang S."/>
            <person name="Du Z.-J."/>
        </authorList>
    </citation>
    <scope>NUCLEOTIDE SEQUENCE [LARGE SCALE GENOMIC DNA]</scope>
    <source>
        <strain evidence="2 3">FA350</strain>
    </source>
</reference>
<dbReference type="OrthoDB" id="9799618at2"/>
<dbReference type="KEGG" id="bsed:DN745_14545"/>
<keyword evidence="3" id="KW-1185">Reference proteome</keyword>
<dbReference type="AlphaFoldDB" id="A0A2Z4FR18"/>
<proteinExistence type="predicted"/>
<gene>
    <name evidence="2" type="ORF">DN745_14545</name>
</gene>
<name>A0A2Z4FR18_9DELT</name>
<dbReference type="Proteomes" id="UP000249799">
    <property type="component" value="Chromosome"/>
</dbReference>
<sequence length="134" mass="14649">MSDDTTDQKSAKHSESAKQQSAADNADATVLGDNAGVHIPSQSKKANDPRHVPADFGSFVVSLGTNCMIHLGHIPHPETQQKAKDMASAKHTIDLLQMLREKTEGNLVDEEIKLINSLIYDLKTAYVQEKKAKN</sequence>
<dbReference type="Pfam" id="PF08899">
    <property type="entry name" value="DUF1844"/>
    <property type="match status" value="1"/>
</dbReference>
<evidence type="ECO:0000313" key="3">
    <source>
        <dbReference type="Proteomes" id="UP000249799"/>
    </source>
</evidence>
<feature type="compositionally biased region" description="Basic and acidic residues" evidence="1">
    <location>
        <begin position="1"/>
        <end position="16"/>
    </location>
</feature>